<organism evidence="3 4">
    <name type="scientific">Zymoseptoria tritici ST99CH_1E4</name>
    <dbReference type="NCBI Taxonomy" id="1276532"/>
    <lineage>
        <taxon>Eukaryota</taxon>
        <taxon>Fungi</taxon>
        <taxon>Dikarya</taxon>
        <taxon>Ascomycota</taxon>
        <taxon>Pezizomycotina</taxon>
        <taxon>Dothideomycetes</taxon>
        <taxon>Dothideomycetidae</taxon>
        <taxon>Mycosphaerellales</taxon>
        <taxon>Mycosphaerellaceae</taxon>
        <taxon>Zymoseptoria</taxon>
    </lineage>
</organism>
<accession>A0A2H1FZQ8</accession>
<feature type="compositionally biased region" description="Polar residues" evidence="2">
    <location>
        <begin position="617"/>
        <end position="627"/>
    </location>
</feature>
<feature type="compositionally biased region" description="Basic and acidic residues" evidence="2">
    <location>
        <begin position="378"/>
        <end position="393"/>
    </location>
</feature>
<proteinExistence type="predicted"/>
<dbReference type="GO" id="GO:0016460">
    <property type="term" value="C:myosin II complex"/>
    <property type="evidence" value="ECO:0007669"/>
    <property type="project" value="TreeGrafter"/>
</dbReference>
<feature type="compositionally biased region" description="Polar residues" evidence="2">
    <location>
        <begin position="575"/>
        <end position="585"/>
    </location>
</feature>
<dbReference type="GO" id="GO:0051015">
    <property type="term" value="F:actin filament binding"/>
    <property type="evidence" value="ECO:0007669"/>
    <property type="project" value="TreeGrafter"/>
</dbReference>
<feature type="compositionally biased region" description="Basic and acidic residues" evidence="2">
    <location>
        <begin position="544"/>
        <end position="570"/>
    </location>
</feature>
<gene>
    <name evidence="3" type="ORF">ZT1E4_G3412</name>
</gene>
<feature type="compositionally biased region" description="Polar residues" evidence="2">
    <location>
        <begin position="757"/>
        <end position="769"/>
    </location>
</feature>
<name>A0A2H1FZQ8_ZYMTR</name>
<protein>
    <submittedName>
        <fullName evidence="3">Uncharacterized protein</fullName>
    </submittedName>
</protein>
<dbReference type="Gene3D" id="1.20.5.1700">
    <property type="match status" value="1"/>
</dbReference>
<feature type="compositionally biased region" description="Basic and acidic residues" evidence="2">
    <location>
        <begin position="628"/>
        <end position="654"/>
    </location>
</feature>
<dbReference type="Gene3D" id="1.10.287.1490">
    <property type="match status" value="1"/>
</dbReference>
<dbReference type="GO" id="GO:0005737">
    <property type="term" value="C:cytoplasm"/>
    <property type="evidence" value="ECO:0007669"/>
    <property type="project" value="TreeGrafter"/>
</dbReference>
<feature type="compositionally biased region" description="Polar residues" evidence="2">
    <location>
        <begin position="659"/>
        <end position="669"/>
    </location>
</feature>
<evidence type="ECO:0000313" key="3">
    <source>
        <dbReference type="EMBL" id="SMR46794.1"/>
    </source>
</evidence>
<feature type="region of interest" description="Disordered" evidence="2">
    <location>
        <begin position="522"/>
        <end position="695"/>
    </location>
</feature>
<dbReference type="GO" id="GO:0032982">
    <property type="term" value="C:myosin filament"/>
    <property type="evidence" value="ECO:0007669"/>
    <property type="project" value="TreeGrafter"/>
</dbReference>
<dbReference type="Proteomes" id="UP000245764">
    <property type="component" value="Chromosome 2"/>
</dbReference>
<keyword evidence="1" id="KW-0175">Coiled coil</keyword>
<dbReference type="SUPFAM" id="SSF57997">
    <property type="entry name" value="Tropomyosin"/>
    <property type="match status" value="2"/>
</dbReference>
<feature type="compositionally biased region" description="Basic and acidic residues" evidence="2">
    <location>
        <begin position="670"/>
        <end position="695"/>
    </location>
</feature>
<sequence length="1071" mass="119292">MASALERIHALGATAADQYRRLTDLQAAHHNDTNNDIVSNVRKARFQAERVQRSLKDPNAWRIQHELADDVDRTQSLMTASRSCWRKALEETAVFQTDAEWIGLAASRERSEAKLQSHVDRLRNERNLYVKSLNDLQVQHRLLRKTAGEIQTERDKLKTTVQDTEGRLEGLVRTEEARDYFKQIAERVQGEISKCESTLATLRKERDLSNQKTIDAETELRTVRSTLGKAQTARDDFKQTAERRQDEVAGLKSSLTRVEQERDQFQGNASELQIQLNDLNASLVTAVRDRDDFKNKEETLRAQFAELKQQVDTSQSERNEFEQTARQREQDLVALQAKFDTLEGGRTKWEQVEKDLRGELENANSINASLKGDLSTAKSDRDAKRRETERLESEVSTMQGSLHTETQAKEKAEQAKEAAGREIASLNSKVQSAQDKLATLEGEVARNGLQLAEVKRLTTANNNLQADFQSMKMERDSFKATAETKEAECKTSENELEVLRADIATEQSKWFGERSGLEAEAEELERKRASAEAEATGLSLSLDTAKKDAEDKGTRLHAKEAEAKELERKRAAAATQATELSSSLDTAKKDAEDKGTRLHAKEAEAKELERKRAAAATQATELSSSLDTAKKDAEDKGTRLHAAEEQAKELERKRAAAATQVTELSSSLDTAKKDAEDKGTRLHAAEERAKELERKRAAAAAQVTELSSSLKTVNKDAAAKQTKLTATEAEINSLKEELNKKGDLSQSLSTAREELTAGQNKWENQKSELQQSLRKAEEGKERNHLGLLRLAELTTTTIISNGPMHFDLERMIDDLAIVPPPSGNKTSCDSLSIHVEDWTVEFTYKEDGVGGDNSALLKLWVVLEIDALSLLQAVAEMGRSQNTESMLSTAIEVLLLRLEERPPTGPILRIYGFGPERNARMDATTALGCVCLLVSMRTNCALEIVAGYAARLRVVSGQHSNMVAGLLDWIDTTCSDTANATSPRLISLLTTPLYATSGTAIAREGNVIIVVSGSRLQTFQLEDTRIGQSVARNPQPFVATTRNEKEEIMWVDMSLFSDEWSEFRAPWKENV</sequence>
<reference evidence="4" key="1">
    <citation type="submission" date="2017-05" db="EMBL/GenBank/DDBJ databases">
        <authorList>
            <person name="Song R."/>
            <person name="Chenine A.L."/>
            <person name="Ruprecht R.M."/>
        </authorList>
    </citation>
    <scope>NUCLEOTIDE SEQUENCE [LARGE SCALE GENOMIC DNA]</scope>
</reference>
<evidence type="ECO:0000256" key="2">
    <source>
        <dbReference type="SAM" id="MobiDB-lite"/>
    </source>
</evidence>
<dbReference type="PANTHER" id="PTHR45615">
    <property type="entry name" value="MYOSIN HEAVY CHAIN, NON-MUSCLE"/>
    <property type="match status" value="1"/>
</dbReference>
<feature type="compositionally biased region" description="Basic and acidic residues" evidence="2">
    <location>
        <begin position="406"/>
        <end position="420"/>
    </location>
</feature>
<evidence type="ECO:0000313" key="4">
    <source>
        <dbReference type="Proteomes" id="UP000245764"/>
    </source>
</evidence>
<dbReference type="GO" id="GO:0000146">
    <property type="term" value="F:microfilament motor activity"/>
    <property type="evidence" value="ECO:0007669"/>
    <property type="project" value="TreeGrafter"/>
</dbReference>
<evidence type="ECO:0000256" key="1">
    <source>
        <dbReference type="SAM" id="Coils"/>
    </source>
</evidence>
<dbReference type="EMBL" id="LT854254">
    <property type="protein sequence ID" value="SMR46794.1"/>
    <property type="molecule type" value="Genomic_DNA"/>
</dbReference>
<feature type="coiled-coil region" evidence="1">
    <location>
        <begin position="241"/>
        <end position="338"/>
    </location>
</feature>
<feature type="region of interest" description="Disordered" evidence="2">
    <location>
        <begin position="741"/>
        <end position="769"/>
    </location>
</feature>
<dbReference type="PANTHER" id="PTHR45615:SF40">
    <property type="entry name" value="MYOSIN HEAVY CHAIN, NON-MUSCLE"/>
    <property type="match status" value="1"/>
</dbReference>
<feature type="compositionally biased region" description="Basic and acidic residues" evidence="2">
    <location>
        <begin position="586"/>
        <end position="612"/>
    </location>
</feature>
<feature type="compositionally biased region" description="Polar residues" evidence="2">
    <location>
        <begin position="394"/>
        <end position="403"/>
    </location>
</feature>
<feature type="region of interest" description="Disordered" evidence="2">
    <location>
        <begin position="367"/>
        <end position="420"/>
    </location>
</feature>
<dbReference type="AlphaFoldDB" id="A0A2H1FZQ8"/>